<sequence>MTWDEQPGTERWRRVRRRVNRVWADDDPPTLIHGVPPLDLWDMRRPLPAPVDLEQQASFDFAHRVGAVMLARGASMEDVEASIRAAALAMGLPSPEVDVTFTSIVVSVRPDPARPPLTSVSVVRQRSDDHSRLADTHQLLIALAAGKLDRTGAFDRLARIEGRPHPYGPNLVTLARGVLAGAIVAQLGGTWAGAIVVATVAMLIDLVGRWLARRRVPTFYLNVVAGLIATLAAAGTTVIGAQQTPSLVVAGSIVVLLPGGTLVNGVRDALSGYVVTGTARVFEVLLVVSGLVGGVALGLSLSRALGVDMSVDPGMFGLDALPVRVLSAAVAAVAAAVTYYAPYRLLPAAALSGALGMLVLSVVQPVGLTGVPGYALAAFVVGLSGYVLANAQRALPMMVVVPGILSLLPGLTLYTGLLELSTGQAAEGLVTMVDAGARGLAIAAAVLVAELIGQPVRRRIQHRAFPVAGRSPGEPPRLPA</sequence>
<feature type="transmembrane region" description="Helical" evidence="7">
    <location>
        <begin position="373"/>
        <end position="389"/>
    </location>
</feature>
<comment type="caution">
    <text evidence="10">The sequence shown here is derived from an EMBL/GenBank/DDBJ whole genome shotgun (WGS) entry which is preliminary data.</text>
</comment>
<reference evidence="10 11" key="1">
    <citation type="submission" date="2020-08" db="EMBL/GenBank/DDBJ databases">
        <title>Sequencing the genomes of 1000 actinobacteria strains.</title>
        <authorList>
            <person name="Klenk H.-P."/>
        </authorList>
    </citation>
    <scope>NUCLEOTIDE SEQUENCE [LARGE SCALE GENOMIC DNA]</scope>
    <source>
        <strain evidence="10 11">DSM 11053</strain>
    </source>
</reference>
<comment type="subcellular location">
    <subcellularLocation>
        <location evidence="1">Cell membrane</location>
        <topology evidence="1">Multi-pass membrane protein</topology>
    </subcellularLocation>
</comment>
<feature type="transmembrane region" description="Helical" evidence="7">
    <location>
        <begin position="435"/>
        <end position="453"/>
    </location>
</feature>
<feature type="transmembrane region" description="Helical" evidence="7">
    <location>
        <begin position="321"/>
        <end position="341"/>
    </location>
</feature>
<dbReference type="Pfam" id="PF06738">
    <property type="entry name" value="ThrE"/>
    <property type="match status" value="1"/>
</dbReference>
<evidence type="ECO:0000256" key="5">
    <source>
        <dbReference type="ARBA" id="ARBA00023136"/>
    </source>
</evidence>
<evidence type="ECO:0000256" key="6">
    <source>
        <dbReference type="ARBA" id="ARBA00034125"/>
    </source>
</evidence>
<feature type="transmembrane region" description="Helical" evidence="7">
    <location>
        <begin position="219"/>
        <end position="241"/>
    </location>
</feature>
<dbReference type="AlphaFoldDB" id="A0A7W5JWZ7"/>
<feature type="transmembrane region" description="Helical" evidence="7">
    <location>
        <begin position="247"/>
        <end position="266"/>
    </location>
</feature>
<dbReference type="PANTHER" id="PTHR34390:SF2">
    <property type="entry name" value="SUCCINATE TRANSPORTER SUBUNIT YJJP-RELATED"/>
    <property type="match status" value="1"/>
</dbReference>
<name>A0A7W5JWZ7_9ACTN</name>
<dbReference type="RefSeq" id="WP_183339344.1">
    <property type="nucleotide sequence ID" value="NZ_JACHZG010000001.1"/>
</dbReference>
<dbReference type="GO" id="GO:0022857">
    <property type="term" value="F:transmembrane transporter activity"/>
    <property type="evidence" value="ECO:0007669"/>
    <property type="project" value="InterPro"/>
</dbReference>
<evidence type="ECO:0000259" key="8">
    <source>
        <dbReference type="Pfam" id="PF06738"/>
    </source>
</evidence>
<evidence type="ECO:0000256" key="2">
    <source>
        <dbReference type="ARBA" id="ARBA00022475"/>
    </source>
</evidence>
<organism evidence="10 11">
    <name type="scientific">Microlunatus antarcticus</name>
    <dbReference type="NCBI Taxonomy" id="53388"/>
    <lineage>
        <taxon>Bacteria</taxon>
        <taxon>Bacillati</taxon>
        <taxon>Actinomycetota</taxon>
        <taxon>Actinomycetes</taxon>
        <taxon>Propionibacteriales</taxon>
        <taxon>Propionibacteriaceae</taxon>
        <taxon>Microlunatus</taxon>
    </lineage>
</organism>
<evidence type="ECO:0000259" key="9">
    <source>
        <dbReference type="Pfam" id="PF12821"/>
    </source>
</evidence>
<dbReference type="InterPro" id="IPR024528">
    <property type="entry name" value="ThrE_2"/>
</dbReference>
<keyword evidence="4 7" id="KW-1133">Transmembrane helix</keyword>
<dbReference type="InterPro" id="IPR050539">
    <property type="entry name" value="ThrE_Dicarb/AminoAcid_Exp"/>
</dbReference>
<dbReference type="Proteomes" id="UP000565572">
    <property type="component" value="Unassembled WGS sequence"/>
</dbReference>
<feature type="transmembrane region" description="Helical" evidence="7">
    <location>
        <begin position="278"/>
        <end position="301"/>
    </location>
</feature>
<evidence type="ECO:0000313" key="11">
    <source>
        <dbReference type="Proteomes" id="UP000565572"/>
    </source>
</evidence>
<evidence type="ECO:0000256" key="3">
    <source>
        <dbReference type="ARBA" id="ARBA00022692"/>
    </source>
</evidence>
<keyword evidence="2" id="KW-1003">Cell membrane</keyword>
<dbReference type="PANTHER" id="PTHR34390">
    <property type="entry name" value="UPF0442 PROTEIN YJJB-RELATED"/>
    <property type="match status" value="1"/>
</dbReference>
<evidence type="ECO:0000256" key="1">
    <source>
        <dbReference type="ARBA" id="ARBA00004651"/>
    </source>
</evidence>
<dbReference type="GO" id="GO:0015744">
    <property type="term" value="P:succinate transport"/>
    <property type="evidence" value="ECO:0007669"/>
    <property type="project" value="TreeGrafter"/>
</dbReference>
<dbReference type="GO" id="GO:0005886">
    <property type="term" value="C:plasma membrane"/>
    <property type="evidence" value="ECO:0007669"/>
    <property type="project" value="UniProtKB-SubCell"/>
</dbReference>
<feature type="transmembrane region" description="Helical" evidence="7">
    <location>
        <begin position="348"/>
        <end position="367"/>
    </location>
</feature>
<evidence type="ECO:0000256" key="4">
    <source>
        <dbReference type="ARBA" id="ARBA00022989"/>
    </source>
</evidence>
<feature type="transmembrane region" description="Helical" evidence="7">
    <location>
        <begin position="191"/>
        <end position="212"/>
    </location>
</feature>
<feature type="domain" description="Threonine/Serine exporter ThrE" evidence="9">
    <location>
        <begin position="325"/>
        <end position="452"/>
    </location>
</feature>
<keyword evidence="3 7" id="KW-0812">Transmembrane</keyword>
<keyword evidence="11" id="KW-1185">Reference proteome</keyword>
<dbReference type="Pfam" id="PF12821">
    <property type="entry name" value="ThrE_2"/>
    <property type="match status" value="1"/>
</dbReference>
<feature type="domain" description="Threonine/serine exporter-like N-terminal" evidence="8">
    <location>
        <begin position="60"/>
        <end position="301"/>
    </location>
</feature>
<protein>
    <submittedName>
        <fullName evidence="10">Uncharacterized membrane protein YjjP (DUF1212 family)</fullName>
    </submittedName>
</protein>
<accession>A0A7W5JWZ7</accession>
<comment type="similarity">
    <text evidence="6">Belongs to the ThrE exporter (TC 2.A.79) family.</text>
</comment>
<evidence type="ECO:0000256" key="7">
    <source>
        <dbReference type="SAM" id="Phobius"/>
    </source>
</evidence>
<evidence type="ECO:0000313" key="10">
    <source>
        <dbReference type="EMBL" id="MBB3327853.1"/>
    </source>
</evidence>
<feature type="transmembrane region" description="Helical" evidence="7">
    <location>
        <begin position="396"/>
        <end position="415"/>
    </location>
</feature>
<gene>
    <name evidence="10" type="ORF">FHX39_002797</name>
</gene>
<dbReference type="InterPro" id="IPR010619">
    <property type="entry name" value="ThrE-like_N"/>
</dbReference>
<dbReference type="EMBL" id="JACHZG010000001">
    <property type="protein sequence ID" value="MBB3327853.1"/>
    <property type="molecule type" value="Genomic_DNA"/>
</dbReference>
<keyword evidence="5 7" id="KW-0472">Membrane</keyword>
<proteinExistence type="inferred from homology"/>